<gene>
    <name evidence="1" type="ORF">LMG28614_07032</name>
</gene>
<reference evidence="1 2" key="1">
    <citation type="submission" date="2020-04" db="EMBL/GenBank/DDBJ databases">
        <authorList>
            <person name="De Canck E."/>
        </authorList>
    </citation>
    <scope>NUCLEOTIDE SEQUENCE [LARGE SCALE GENOMIC DNA]</scope>
    <source>
        <strain evidence="1 2">LMG 28614</strain>
    </source>
</reference>
<organism evidence="1 2">
    <name type="scientific">Paraburkholderia ultramafica</name>
    <dbReference type="NCBI Taxonomy" id="1544867"/>
    <lineage>
        <taxon>Bacteria</taxon>
        <taxon>Pseudomonadati</taxon>
        <taxon>Pseudomonadota</taxon>
        <taxon>Betaproteobacteria</taxon>
        <taxon>Burkholderiales</taxon>
        <taxon>Burkholderiaceae</taxon>
        <taxon>Paraburkholderia</taxon>
    </lineage>
</organism>
<protein>
    <submittedName>
        <fullName evidence="1">Uncharacterized protein</fullName>
    </submittedName>
</protein>
<sequence>MLDVPCDRTYIRSSAYDKYTFVPWLDKNGIAGLLTLASSHIGIQ</sequence>
<keyword evidence="2" id="KW-1185">Reference proteome</keyword>
<name>A0A6S7BQW5_9BURK</name>
<dbReference type="RefSeq" id="WP_281363697.1">
    <property type="nucleotide sequence ID" value="NZ_CADIKK010000073.1"/>
</dbReference>
<proteinExistence type="predicted"/>
<evidence type="ECO:0000313" key="2">
    <source>
        <dbReference type="Proteomes" id="UP000494365"/>
    </source>
</evidence>
<accession>A0A6S7BQW5</accession>
<dbReference type="EMBL" id="CADIKK010000073">
    <property type="protein sequence ID" value="CAB3809437.1"/>
    <property type="molecule type" value="Genomic_DNA"/>
</dbReference>
<dbReference type="Proteomes" id="UP000494365">
    <property type="component" value="Unassembled WGS sequence"/>
</dbReference>
<evidence type="ECO:0000313" key="1">
    <source>
        <dbReference type="EMBL" id="CAB3809437.1"/>
    </source>
</evidence>
<dbReference type="AlphaFoldDB" id="A0A6S7BQW5"/>